<proteinExistence type="predicted"/>
<name>A0A218Y1T6_PUNGR</name>
<gene>
    <name evidence="2" type="ORF">CDL15_Pgr028976</name>
</gene>
<sequence length="118" mass="13173">MHEGKSRGSGLESRKTRLETTGYGTREVAAAAARENGVGTLAPTTAWCKIELVGLLRDGFRHSWVVPDVPSPRQARNSERKFGKNTKNPVKRKRVKRWLCTVDRPSDRDHLFTGEGEG</sequence>
<comment type="caution">
    <text evidence="2">The sequence shown here is derived from an EMBL/GenBank/DDBJ whole genome shotgun (WGS) entry which is preliminary data.</text>
</comment>
<feature type="compositionally biased region" description="Basic and acidic residues" evidence="1">
    <location>
        <begin position="1"/>
        <end position="18"/>
    </location>
</feature>
<feature type="region of interest" description="Disordered" evidence="1">
    <location>
        <begin position="1"/>
        <end position="22"/>
    </location>
</feature>
<dbReference type="AlphaFoldDB" id="A0A218Y1T6"/>
<protein>
    <submittedName>
        <fullName evidence="2">Uncharacterized protein</fullName>
    </submittedName>
</protein>
<feature type="region of interest" description="Disordered" evidence="1">
    <location>
        <begin position="67"/>
        <end position="96"/>
    </location>
</feature>
<organism evidence="2 3">
    <name type="scientific">Punica granatum</name>
    <name type="common">Pomegranate</name>
    <dbReference type="NCBI Taxonomy" id="22663"/>
    <lineage>
        <taxon>Eukaryota</taxon>
        <taxon>Viridiplantae</taxon>
        <taxon>Streptophyta</taxon>
        <taxon>Embryophyta</taxon>
        <taxon>Tracheophyta</taxon>
        <taxon>Spermatophyta</taxon>
        <taxon>Magnoliopsida</taxon>
        <taxon>eudicotyledons</taxon>
        <taxon>Gunneridae</taxon>
        <taxon>Pentapetalae</taxon>
        <taxon>rosids</taxon>
        <taxon>malvids</taxon>
        <taxon>Myrtales</taxon>
        <taxon>Lythraceae</taxon>
        <taxon>Punica</taxon>
    </lineage>
</organism>
<dbReference type="Proteomes" id="UP000197138">
    <property type="component" value="Unassembled WGS sequence"/>
</dbReference>
<evidence type="ECO:0000256" key="1">
    <source>
        <dbReference type="SAM" id="MobiDB-lite"/>
    </source>
</evidence>
<dbReference type="EMBL" id="MTKT01000533">
    <property type="protein sequence ID" value="OWM90846.1"/>
    <property type="molecule type" value="Genomic_DNA"/>
</dbReference>
<reference evidence="3" key="1">
    <citation type="journal article" date="2017" name="Plant J.">
        <title>The pomegranate (Punica granatum L.) genome and the genomics of punicalagin biosynthesis.</title>
        <authorList>
            <person name="Qin G."/>
            <person name="Xu C."/>
            <person name="Ming R."/>
            <person name="Tang H."/>
            <person name="Guyot R."/>
            <person name="Kramer E.M."/>
            <person name="Hu Y."/>
            <person name="Yi X."/>
            <person name="Qi Y."/>
            <person name="Xu X."/>
            <person name="Gao Z."/>
            <person name="Pan H."/>
            <person name="Jian J."/>
            <person name="Tian Y."/>
            <person name="Yue Z."/>
            <person name="Xu Y."/>
        </authorList>
    </citation>
    <scope>NUCLEOTIDE SEQUENCE [LARGE SCALE GENOMIC DNA]</scope>
    <source>
        <strain evidence="3">cv. Dabenzi</strain>
    </source>
</reference>
<accession>A0A218Y1T6</accession>
<evidence type="ECO:0000313" key="2">
    <source>
        <dbReference type="EMBL" id="OWM90846.1"/>
    </source>
</evidence>
<evidence type="ECO:0000313" key="3">
    <source>
        <dbReference type="Proteomes" id="UP000197138"/>
    </source>
</evidence>